<accession>A0AAU7BNX2</accession>
<evidence type="ECO:0000256" key="5">
    <source>
        <dbReference type="ARBA" id="ARBA00021008"/>
    </source>
</evidence>
<dbReference type="Pfam" id="PF00361">
    <property type="entry name" value="Proton_antipo_M"/>
    <property type="match status" value="1"/>
</dbReference>
<evidence type="ECO:0000256" key="16">
    <source>
        <dbReference type="ARBA" id="ARBA00023136"/>
    </source>
</evidence>
<evidence type="ECO:0000256" key="12">
    <source>
        <dbReference type="ARBA" id="ARBA00022989"/>
    </source>
</evidence>
<comment type="function">
    <text evidence="1">Core subunit of the mitochondrial membrane respiratory chain NADH dehydrogenase (Complex I) that is believed to belong to the minimal assembly required for catalysis. Complex I functions in the transfer of electrons from NADH to the respiratory chain. The immediate electron acceptor for the enzyme is believed to be ubiquinone.</text>
</comment>
<dbReference type="InterPro" id="IPR001750">
    <property type="entry name" value="ND/Mrp_TM"/>
</dbReference>
<evidence type="ECO:0000256" key="19">
    <source>
        <dbReference type="SAM" id="Phobius"/>
    </source>
</evidence>
<keyword evidence="13" id="KW-0520">NAD</keyword>
<evidence type="ECO:0000313" key="22">
    <source>
        <dbReference type="EMBL" id="XBG54810.1"/>
    </source>
</evidence>
<evidence type="ECO:0000256" key="3">
    <source>
        <dbReference type="ARBA" id="ARBA00007012"/>
    </source>
</evidence>
<comment type="similarity">
    <text evidence="3">Belongs to the complex I subunit 2 family.</text>
</comment>
<feature type="transmembrane region" description="Helical" evidence="19">
    <location>
        <begin position="234"/>
        <end position="254"/>
    </location>
</feature>
<evidence type="ECO:0000256" key="6">
    <source>
        <dbReference type="ARBA" id="ARBA00022448"/>
    </source>
</evidence>
<geneLocation type="mitochondrion" evidence="22"/>
<evidence type="ECO:0000256" key="10">
    <source>
        <dbReference type="ARBA" id="ARBA00022967"/>
    </source>
</evidence>
<evidence type="ECO:0000256" key="15">
    <source>
        <dbReference type="ARBA" id="ARBA00023128"/>
    </source>
</evidence>
<evidence type="ECO:0000256" key="1">
    <source>
        <dbReference type="ARBA" id="ARBA00003257"/>
    </source>
</evidence>
<evidence type="ECO:0000256" key="9">
    <source>
        <dbReference type="ARBA" id="ARBA00022792"/>
    </source>
</evidence>
<dbReference type="EC" id="7.1.1.2" evidence="4"/>
<name>A0AAU7BNX2_9HYME</name>
<reference evidence="22" key="1">
    <citation type="submission" date="2024-05" db="EMBL/GenBank/DDBJ databases">
        <authorList>
            <person name="Zhang J."/>
        </authorList>
    </citation>
    <scope>NUCLEOTIDE SEQUENCE</scope>
</reference>
<dbReference type="InterPro" id="IPR050175">
    <property type="entry name" value="Complex_I_Subunit_2"/>
</dbReference>
<evidence type="ECO:0000259" key="21">
    <source>
        <dbReference type="Pfam" id="PF00361"/>
    </source>
</evidence>
<keyword evidence="8 19" id="KW-0812">Transmembrane</keyword>
<evidence type="ECO:0000256" key="4">
    <source>
        <dbReference type="ARBA" id="ARBA00012944"/>
    </source>
</evidence>
<evidence type="ECO:0000256" key="14">
    <source>
        <dbReference type="ARBA" id="ARBA00023075"/>
    </source>
</evidence>
<dbReference type="AlphaFoldDB" id="A0AAU7BNX2"/>
<keyword evidence="9" id="KW-0999">Mitochondrion inner membrane</keyword>
<feature type="transmembrane region" description="Helical" evidence="19">
    <location>
        <begin position="203"/>
        <end position="222"/>
    </location>
</feature>
<feature type="transmembrane region" description="Helical" evidence="19">
    <location>
        <begin position="111"/>
        <end position="132"/>
    </location>
</feature>
<keyword evidence="16 19" id="KW-0472">Membrane</keyword>
<proteinExistence type="inferred from homology"/>
<evidence type="ECO:0000256" key="18">
    <source>
        <dbReference type="ARBA" id="ARBA00049551"/>
    </source>
</evidence>
<keyword evidence="20" id="KW-0732">Signal</keyword>
<keyword evidence="7" id="KW-0679">Respiratory chain</keyword>
<feature type="transmembrane region" description="Helical" evidence="19">
    <location>
        <begin position="82"/>
        <end position="104"/>
    </location>
</feature>
<protein>
    <recommendedName>
        <fullName evidence="5">NADH-ubiquinone oxidoreductase chain 2</fullName>
        <ecNumber evidence="4">7.1.1.2</ecNumber>
    </recommendedName>
    <alternativeName>
        <fullName evidence="17">NADH dehydrogenase subunit 2</fullName>
    </alternativeName>
</protein>
<dbReference type="PANTHER" id="PTHR46552:SF1">
    <property type="entry name" value="NADH-UBIQUINONE OXIDOREDUCTASE CHAIN 2"/>
    <property type="match status" value="1"/>
</dbReference>
<keyword evidence="6" id="KW-0813">Transport</keyword>
<comment type="subcellular location">
    <subcellularLocation>
        <location evidence="2">Mitochondrion inner membrane</location>
        <topology evidence="2">Multi-pass membrane protein</topology>
    </subcellularLocation>
</comment>
<keyword evidence="11" id="KW-0249">Electron transport</keyword>
<feature type="transmembrane region" description="Helical" evidence="19">
    <location>
        <begin position="144"/>
        <end position="165"/>
    </location>
</feature>
<feature type="domain" description="NADH:quinone oxidoreductase/Mrp antiporter transmembrane" evidence="21">
    <location>
        <begin position="21"/>
        <end position="280"/>
    </location>
</feature>
<dbReference type="EMBL" id="PP848115">
    <property type="protein sequence ID" value="XBG54810.1"/>
    <property type="molecule type" value="Genomic_DNA"/>
</dbReference>
<evidence type="ECO:0000256" key="13">
    <source>
        <dbReference type="ARBA" id="ARBA00023027"/>
    </source>
</evidence>
<keyword evidence="15 22" id="KW-0496">Mitochondrion</keyword>
<feature type="chain" id="PRO_5043638587" description="NADH-ubiquinone oxidoreductase chain 2" evidence="20">
    <location>
        <begin position="21"/>
        <end position="330"/>
    </location>
</feature>
<evidence type="ECO:0000256" key="20">
    <source>
        <dbReference type="SAM" id="SignalP"/>
    </source>
</evidence>
<feature type="transmembrane region" description="Helical" evidence="19">
    <location>
        <begin position="266"/>
        <end position="286"/>
    </location>
</feature>
<organism evidence="22">
    <name type="scientific">Leptopilina myrica</name>
    <name type="common">nomen nudum</name>
    <dbReference type="NCBI Taxonomy" id="2964900"/>
    <lineage>
        <taxon>Eukaryota</taxon>
        <taxon>Metazoa</taxon>
        <taxon>Ecdysozoa</taxon>
        <taxon>Arthropoda</taxon>
        <taxon>Hexapoda</taxon>
        <taxon>Insecta</taxon>
        <taxon>Pterygota</taxon>
        <taxon>Neoptera</taxon>
        <taxon>Endopterygota</taxon>
        <taxon>Hymenoptera</taxon>
        <taxon>Apocrita</taxon>
        <taxon>Proctotrupomorpha</taxon>
        <taxon>Cynipoidea</taxon>
        <taxon>Figitidae</taxon>
        <taxon>Eucoilinae</taxon>
        <taxon>Leptopilina</taxon>
    </lineage>
</organism>
<evidence type="ECO:0000256" key="7">
    <source>
        <dbReference type="ARBA" id="ARBA00022660"/>
    </source>
</evidence>
<evidence type="ECO:0000256" key="2">
    <source>
        <dbReference type="ARBA" id="ARBA00004448"/>
    </source>
</evidence>
<feature type="transmembrane region" description="Helical" evidence="19">
    <location>
        <begin position="307"/>
        <end position="329"/>
    </location>
</feature>
<comment type="catalytic activity">
    <reaction evidence="18">
        <text>a ubiquinone + NADH + 5 H(+)(in) = a ubiquinol + NAD(+) + 4 H(+)(out)</text>
        <dbReference type="Rhea" id="RHEA:29091"/>
        <dbReference type="Rhea" id="RHEA-COMP:9565"/>
        <dbReference type="Rhea" id="RHEA-COMP:9566"/>
        <dbReference type="ChEBI" id="CHEBI:15378"/>
        <dbReference type="ChEBI" id="CHEBI:16389"/>
        <dbReference type="ChEBI" id="CHEBI:17976"/>
        <dbReference type="ChEBI" id="CHEBI:57540"/>
        <dbReference type="ChEBI" id="CHEBI:57945"/>
        <dbReference type="EC" id="7.1.1.2"/>
    </reaction>
</comment>
<dbReference type="PANTHER" id="PTHR46552">
    <property type="entry name" value="NADH-UBIQUINONE OXIDOREDUCTASE CHAIN 2"/>
    <property type="match status" value="1"/>
</dbReference>
<evidence type="ECO:0000256" key="17">
    <source>
        <dbReference type="ARBA" id="ARBA00031028"/>
    </source>
</evidence>
<feature type="transmembrane region" description="Helical" evidence="19">
    <location>
        <begin position="56"/>
        <end position="76"/>
    </location>
</feature>
<evidence type="ECO:0000256" key="8">
    <source>
        <dbReference type="ARBA" id="ARBA00022692"/>
    </source>
</evidence>
<keyword evidence="12 19" id="KW-1133">Transmembrane helix</keyword>
<dbReference type="GO" id="GO:0006120">
    <property type="term" value="P:mitochondrial electron transport, NADH to ubiquinone"/>
    <property type="evidence" value="ECO:0007669"/>
    <property type="project" value="TreeGrafter"/>
</dbReference>
<feature type="signal peptide" evidence="20">
    <location>
        <begin position="1"/>
        <end position="20"/>
    </location>
</feature>
<dbReference type="GO" id="GO:0005743">
    <property type="term" value="C:mitochondrial inner membrane"/>
    <property type="evidence" value="ECO:0007669"/>
    <property type="project" value="UniProtKB-SubCell"/>
</dbReference>
<sequence>MNLMLFTSLLNLSIFMGTSTNNIIFTWMMMEMNMITFIPMMYYYNKPSKKDIFMKYFLIQSFSSSIMLISMLFYFTNSFNSIFISMMLISILMKTGMWPFSWWYMHLLINLDWMTIFIMMTSQKMLPFYLFYNLMDSSNIYSPMFMHLLQLILLLNLISSFFMIINSNLIKLIISASSMNQMTWFFTLLFYNCETWSNYFSLYTFTLLITMTMFNFYEINFIHDLHILPLPYKILLMTLMIFFMMLPPTMNFFMKLLAVKNIMIHYHYLLTFIMLCLSTIFSFFYLKILFPSILFFKMNNFFNTHTYTLPEINLILMMLLFILTSLTVLI</sequence>
<keyword evidence="14" id="KW-0830">Ubiquinone</keyword>
<evidence type="ECO:0000256" key="11">
    <source>
        <dbReference type="ARBA" id="ARBA00022982"/>
    </source>
</evidence>
<dbReference type="GO" id="GO:0008137">
    <property type="term" value="F:NADH dehydrogenase (ubiquinone) activity"/>
    <property type="evidence" value="ECO:0007669"/>
    <property type="project" value="UniProtKB-EC"/>
</dbReference>
<gene>
    <name evidence="22" type="primary">ND2</name>
</gene>
<keyword evidence="10" id="KW-1278">Translocase</keyword>